<organism evidence="1 2">
    <name type="scientific">Phytophthora sojae (strain P6497)</name>
    <name type="common">Soybean stem and root rot agent</name>
    <name type="synonym">Phytophthora megasperma f. sp. glycines</name>
    <dbReference type="NCBI Taxonomy" id="1094619"/>
    <lineage>
        <taxon>Eukaryota</taxon>
        <taxon>Sar</taxon>
        <taxon>Stramenopiles</taxon>
        <taxon>Oomycota</taxon>
        <taxon>Peronosporomycetes</taxon>
        <taxon>Peronosporales</taxon>
        <taxon>Peronosporaceae</taxon>
        <taxon>Phytophthora</taxon>
    </lineage>
</organism>
<evidence type="ECO:0000313" key="2">
    <source>
        <dbReference type="Proteomes" id="UP000002640"/>
    </source>
</evidence>
<dbReference type="EMBL" id="JH159152">
    <property type="protein sequence ID" value="EGZ26002.1"/>
    <property type="molecule type" value="Genomic_DNA"/>
</dbReference>
<evidence type="ECO:0000313" key="1">
    <source>
        <dbReference type="EMBL" id="EGZ26002.1"/>
    </source>
</evidence>
<sequence>MLEKFECGDVGHGLPRALDGTSDTEVASALDIARQLTRRDLQQTLLTLAVEKAVKLDDETLSSLRSLESLWAVVFSRSNEMTFQTLPNKFQQMSPRFLARAIKTFSNFPGDGRFPDDKKAVLVAILACRSEWLASQIRVLERPFSWKMPAAEFPDFPQVETFLRSSEATIITEGMFSSEDEPRVTKKLCSMWGPIYQMNASFKLEDMGRGWSGAVTIIKTREWYDQRQTELRYMQKELKDLRAAIAETLVSILHRRRLAS</sequence>
<keyword evidence="2" id="KW-1185">Reference proteome</keyword>
<dbReference type="KEGG" id="psoj:PHYSODRAFT_479925"/>
<proteinExistence type="predicted"/>
<name>G4YUS7_PHYSP</name>
<protein>
    <submittedName>
        <fullName evidence="1">Uncharacterized protein</fullName>
    </submittedName>
</protein>
<gene>
    <name evidence="1" type="ORF">PHYSODRAFT_479925</name>
</gene>
<reference evidence="1 2" key="1">
    <citation type="journal article" date="2006" name="Science">
        <title>Phytophthora genome sequences uncover evolutionary origins and mechanisms of pathogenesis.</title>
        <authorList>
            <person name="Tyler B.M."/>
            <person name="Tripathy S."/>
            <person name="Zhang X."/>
            <person name="Dehal P."/>
            <person name="Jiang R.H."/>
            <person name="Aerts A."/>
            <person name="Arredondo F.D."/>
            <person name="Baxter L."/>
            <person name="Bensasson D."/>
            <person name="Beynon J.L."/>
            <person name="Chapman J."/>
            <person name="Damasceno C.M."/>
            <person name="Dorrance A.E."/>
            <person name="Dou D."/>
            <person name="Dickerman A.W."/>
            <person name="Dubchak I.L."/>
            <person name="Garbelotto M."/>
            <person name="Gijzen M."/>
            <person name="Gordon S.G."/>
            <person name="Govers F."/>
            <person name="Grunwald N.J."/>
            <person name="Huang W."/>
            <person name="Ivors K.L."/>
            <person name="Jones R.W."/>
            <person name="Kamoun S."/>
            <person name="Krampis K."/>
            <person name="Lamour K.H."/>
            <person name="Lee M.K."/>
            <person name="McDonald W.H."/>
            <person name="Medina M."/>
            <person name="Meijer H.J."/>
            <person name="Nordberg E.K."/>
            <person name="Maclean D.J."/>
            <person name="Ospina-Giraldo M.D."/>
            <person name="Morris P.F."/>
            <person name="Phuntumart V."/>
            <person name="Putnam N.H."/>
            <person name="Rash S."/>
            <person name="Rose J.K."/>
            <person name="Sakihama Y."/>
            <person name="Salamov A.A."/>
            <person name="Savidor A."/>
            <person name="Scheuring C.F."/>
            <person name="Smith B.M."/>
            <person name="Sobral B.W."/>
            <person name="Terry A."/>
            <person name="Torto-Alalibo T.A."/>
            <person name="Win J."/>
            <person name="Xu Z."/>
            <person name="Zhang H."/>
            <person name="Grigoriev I.V."/>
            <person name="Rokhsar D.S."/>
            <person name="Boore J.L."/>
        </authorList>
    </citation>
    <scope>NUCLEOTIDE SEQUENCE [LARGE SCALE GENOMIC DNA]</scope>
    <source>
        <strain evidence="1 2">P6497</strain>
    </source>
</reference>
<dbReference type="InParanoid" id="G4YUS7"/>
<accession>G4YUS7</accession>
<dbReference type="RefSeq" id="XP_009521290.1">
    <property type="nucleotide sequence ID" value="XM_009522995.1"/>
</dbReference>
<dbReference type="GeneID" id="20655191"/>
<dbReference type="Proteomes" id="UP000002640">
    <property type="component" value="Unassembled WGS sequence"/>
</dbReference>
<dbReference type="AlphaFoldDB" id="G4YUS7"/>